<dbReference type="EnsemblMetazoa" id="GBRI041334-RA">
    <property type="protein sequence ID" value="GBRI041334-PA"/>
    <property type="gene ID" value="GBRI041334"/>
</dbReference>
<dbReference type="PANTHER" id="PTHR11232">
    <property type="entry name" value="PHOSPHOTYROSINE INTERACTION DOMAIN-CONTAINING FAMILY MEMBER"/>
    <property type="match status" value="1"/>
</dbReference>
<evidence type="ECO:0000313" key="3">
    <source>
        <dbReference type="EnsemblMetazoa" id="GBRI041334-PA"/>
    </source>
</evidence>
<reference evidence="3" key="2">
    <citation type="submission" date="2020-05" db="UniProtKB">
        <authorList>
            <consortium name="EnsemblMetazoa"/>
        </authorList>
    </citation>
    <scope>IDENTIFICATION</scope>
    <source>
        <strain evidence="3">IAEA</strain>
    </source>
</reference>
<feature type="compositionally biased region" description="Polar residues" evidence="1">
    <location>
        <begin position="801"/>
        <end position="823"/>
    </location>
</feature>
<evidence type="ECO:0000256" key="1">
    <source>
        <dbReference type="SAM" id="MobiDB-lite"/>
    </source>
</evidence>
<feature type="compositionally biased region" description="Low complexity" evidence="1">
    <location>
        <begin position="774"/>
        <end position="794"/>
    </location>
</feature>
<accession>A0A1A9X203</accession>
<dbReference type="VEuPathDB" id="VectorBase:GBRI041334"/>
<protein>
    <submittedName>
        <fullName evidence="3">PID domain-containing protein</fullName>
    </submittedName>
</protein>
<reference evidence="4" key="1">
    <citation type="submission" date="2014-03" db="EMBL/GenBank/DDBJ databases">
        <authorList>
            <person name="Aksoy S."/>
            <person name="Warren W."/>
            <person name="Wilson R.K."/>
        </authorList>
    </citation>
    <scope>NUCLEOTIDE SEQUENCE [LARGE SCALE GENOMIC DNA]</scope>
    <source>
        <strain evidence="4">IAEA</strain>
    </source>
</reference>
<dbReference type="PANTHER" id="PTHR11232:SF2">
    <property type="entry name" value="FI05246P"/>
    <property type="match status" value="1"/>
</dbReference>
<feature type="compositionally biased region" description="Low complexity" evidence="1">
    <location>
        <begin position="751"/>
        <end position="762"/>
    </location>
</feature>
<name>A0A1A9X203_9MUSC</name>
<evidence type="ECO:0000259" key="2">
    <source>
        <dbReference type="SMART" id="SM00462"/>
    </source>
</evidence>
<feature type="compositionally biased region" description="Polar residues" evidence="1">
    <location>
        <begin position="831"/>
        <end position="853"/>
    </location>
</feature>
<dbReference type="Pfam" id="PF14719">
    <property type="entry name" value="PID_2"/>
    <property type="match status" value="1"/>
</dbReference>
<dbReference type="CDD" id="cd01214">
    <property type="entry name" value="PTB_FAM43A"/>
    <property type="match status" value="1"/>
</dbReference>
<dbReference type="InterPro" id="IPR011993">
    <property type="entry name" value="PH-like_dom_sf"/>
</dbReference>
<evidence type="ECO:0000313" key="4">
    <source>
        <dbReference type="Proteomes" id="UP000091820"/>
    </source>
</evidence>
<organism evidence="3 4">
    <name type="scientific">Glossina brevipalpis</name>
    <dbReference type="NCBI Taxonomy" id="37001"/>
    <lineage>
        <taxon>Eukaryota</taxon>
        <taxon>Metazoa</taxon>
        <taxon>Ecdysozoa</taxon>
        <taxon>Arthropoda</taxon>
        <taxon>Hexapoda</taxon>
        <taxon>Insecta</taxon>
        <taxon>Pterygota</taxon>
        <taxon>Neoptera</taxon>
        <taxon>Endopterygota</taxon>
        <taxon>Diptera</taxon>
        <taxon>Brachycera</taxon>
        <taxon>Muscomorpha</taxon>
        <taxon>Hippoboscoidea</taxon>
        <taxon>Glossinidae</taxon>
        <taxon>Glossina</taxon>
    </lineage>
</organism>
<feature type="region of interest" description="Disordered" evidence="1">
    <location>
        <begin position="952"/>
        <end position="975"/>
    </location>
</feature>
<dbReference type="InterPro" id="IPR033930">
    <property type="entry name" value="FAM43A/B_PTB"/>
</dbReference>
<feature type="region of interest" description="Disordered" evidence="1">
    <location>
        <begin position="751"/>
        <end position="855"/>
    </location>
</feature>
<feature type="domain" description="PID" evidence="2">
    <location>
        <begin position="294"/>
        <end position="430"/>
    </location>
</feature>
<feature type="compositionally biased region" description="Polar residues" evidence="1">
    <location>
        <begin position="763"/>
        <end position="772"/>
    </location>
</feature>
<dbReference type="InterPro" id="IPR006020">
    <property type="entry name" value="PTB/PI_dom"/>
</dbReference>
<dbReference type="STRING" id="37001.A0A1A9X203"/>
<dbReference type="SMART" id="SM00462">
    <property type="entry name" value="PTB"/>
    <property type="match status" value="1"/>
</dbReference>
<dbReference type="AlphaFoldDB" id="A0A1A9X203"/>
<dbReference type="SUPFAM" id="SSF50729">
    <property type="entry name" value="PH domain-like"/>
    <property type="match status" value="1"/>
</dbReference>
<keyword evidence="4" id="KW-1185">Reference proteome</keyword>
<dbReference type="Proteomes" id="UP000091820">
    <property type="component" value="Unassembled WGS sequence"/>
</dbReference>
<proteinExistence type="predicted"/>
<sequence length="975" mass="111230">MIFIINKEKMATSNMNGNEMLLDEVDFTKVSNHINNNNNENYKNNLNQRFKHNKVPKTSFNEKVPNIINNNNNNDNTDKKLSKDKLTIFNFGRKLLQKPTDEINDKKELKALKGKEVEKKNSNEEETEKYNQSFQDNGFTEYCNTSTTTTTSTNTLSKQQKYAKTSSLSRLLNKKAESEYKTKSFNEYKFNTYNGRRKSNGPYLERFKRYTKEEGDPASIPVEIKHVTKDFDYQCINSTFGQQNQNTPEHSTSLTLQHLQENHSDDLGIKAIRTLSRGLSKLFWRRTHSVNISSPDPEYKVSYLGNVLTGWAKGEGCVEKQLNTLWRNYTQNNKPDVIMRIKVCASGLKATTRQHGLTEYWANRITHCCAPKNYPRVFCWIYRHEGRKLKHELRCHAVLCSKEKIVHEICDTLKANLECALREFKREKILKQNARLSLANAVYDNPSLPRRKILLSVGSNNYRPPLERSKSAPKLMAIEEAIGEEGEEAEETNEPEMKSCCQKDSLYPAMTLGRRRCRRGHSIRRTGKTRPLSCDVLNKKCDELSCASKSRPLSCGVLNKKFEESLLSEHQDNETNIEQKHKMNDNEKLGTKDEELCTVNYGSDDSDDFDKILKHNDYDADASLAKELLPYFERQLHKQTSSSCSSLTDLKDVEEEEEPLSLLPIVTINSDPRAHPEADFDPSEELIENNENCQISSNAMISLRRSGVCSDGEGDYLADDGDDDESDLYFRQAAILNLLHRHSIRKMAHLSLSSDEGSSSLETNASGNSEAKYSSPHHQIQSSISSESSSVSVPIPAPRKQINNDSADDGSISSGCETSSTVTNHRDDVSSKYQFPNSQQINEKQNFTTNSSEMPKKNCKQFKGDDTFCNISSNTITLKLRDPRDNYDRSDVENSKTENSCHFKTVRLKYKKNLINDSDSECSDESGYVEYQEREQKNHGINNRQPKPIIIKTKPQIPPKPMPRKFLSTTNDTAV</sequence>
<dbReference type="Gene3D" id="2.30.29.30">
    <property type="entry name" value="Pleckstrin-homology domain (PH domain)/Phosphotyrosine-binding domain (PTB)"/>
    <property type="match status" value="1"/>
</dbReference>
<dbReference type="InterPro" id="IPR051133">
    <property type="entry name" value="Adapter_Engulfment-Domain"/>
</dbReference>